<dbReference type="EMBL" id="LR798408">
    <property type="protein sequence ID" value="CAB5229789.1"/>
    <property type="molecule type" value="Genomic_DNA"/>
</dbReference>
<evidence type="ECO:0000256" key="1">
    <source>
        <dbReference type="ARBA" id="ARBA00022950"/>
    </source>
</evidence>
<name>A0A6J5LPY7_9CAUD</name>
<evidence type="ECO:0000313" key="4">
    <source>
        <dbReference type="EMBL" id="CAB4136565.1"/>
    </source>
</evidence>
<dbReference type="EMBL" id="LR797344">
    <property type="protein sequence ID" value="CAB4203849.1"/>
    <property type="molecule type" value="Genomic_DNA"/>
</dbReference>
<protein>
    <submittedName>
        <fullName evidence="4">COG4695 Phage-related protein</fullName>
    </submittedName>
</protein>
<organism evidence="4">
    <name type="scientific">uncultured Caudovirales phage</name>
    <dbReference type="NCBI Taxonomy" id="2100421"/>
    <lineage>
        <taxon>Viruses</taxon>
        <taxon>Duplodnaviria</taxon>
        <taxon>Heunggongvirae</taxon>
        <taxon>Uroviricota</taxon>
        <taxon>Caudoviricetes</taxon>
        <taxon>Peduoviridae</taxon>
        <taxon>Maltschvirus</taxon>
        <taxon>Maltschvirus maltsch</taxon>
    </lineage>
</organism>
<keyword evidence="1" id="KW-0118">Viral capsid assembly</keyword>
<dbReference type="InterPro" id="IPR006427">
    <property type="entry name" value="Portal_HK97"/>
</dbReference>
<sequence>MTYSAVWAAVRAISEGVASLPLQVFRRGHDGSRSKANDHPLYRILHDQPNPEMSALTFRETLMGHALVWGNGYAEIVRDKNSGRVQQLWPLDPSLVEPVRDENGELYYKYGQIIFLPAEILHIKGLSFDGVKGYSVIAQAKNSIGLGMAVEEFGSTFFGQGGKPAGVISVPGKLNSEAIQNMRKSWEDMHATVKNAHRVAILQNGVTYQTIGTPPDDAQWIASRSFQLQEVARWFKIPASKIGAGAGTYSSLEQDNLAFLQETLRPWLIRWEQEINFKLISSLDQLYAEHNQDALLRGDTAGRSSFYAQALNWGWLSRNDVRALENLPSISGLDGYMIPKNMDPAFGPGQSQVAVDAAALTGQLPTSPQDPTAPVAPPTTDVAATALNGAQITSLVDLVSKVGEGIIPMESAKAIALASFPFLDQVVLDAIFSGLKINPPAPDPIPEPAPQQNNFGFAKLLEAARKQIRKIEANHLGRISNKPGEFIPALEKFLEAHQERVQIILEPVMEFIQPESGGGVRAAADHCDALKVEWLDLAGSATPRNLKLLADEKLTNWIETKANWEKTSWLN</sequence>
<dbReference type="EMBL" id="LR796321">
    <property type="protein sequence ID" value="CAB4136565.1"/>
    <property type="molecule type" value="Genomic_DNA"/>
</dbReference>
<keyword evidence="1" id="KW-1188">Viral release from host cell</keyword>
<proteinExistence type="predicted"/>
<keyword evidence="2" id="KW-1171">Viral genome ejection through host cell envelope</keyword>
<gene>
    <name evidence="5" type="ORF">UFOVP1388_11</name>
    <name evidence="6" type="ORF">UFOVP1565_16</name>
    <name evidence="4" type="ORF">UFOVP311_32</name>
</gene>
<dbReference type="Pfam" id="PF04860">
    <property type="entry name" value="Phage_portal"/>
    <property type="match status" value="1"/>
</dbReference>
<dbReference type="NCBIfam" id="TIGR01537">
    <property type="entry name" value="portal_HK97"/>
    <property type="match status" value="1"/>
</dbReference>
<reference evidence="4" key="1">
    <citation type="submission" date="2020-04" db="EMBL/GenBank/DDBJ databases">
        <authorList>
            <person name="Chiriac C."/>
            <person name="Salcher M."/>
            <person name="Ghai R."/>
            <person name="Kavagutti S V."/>
        </authorList>
    </citation>
    <scope>NUCLEOTIDE SEQUENCE</scope>
</reference>
<dbReference type="InterPro" id="IPR006944">
    <property type="entry name" value="Phage/GTA_portal"/>
</dbReference>
<evidence type="ECO:0000313" key="5">
    <source>
        <dbReference type="EMBL" id="CAB4203849.1"/>
    </source>
</evidence>
<keyword evidence="3" id="KW-0231">Viral genome packaging</keyword>
<keyword evidence="2" id="KW-1162">Viral penetration into host cytoplasm</keyword>
<keyword evidence="2" id="KW-1160">Virus entry into host cell</keyword>
<evidence type="ECO:0000256" key="3">
    <source>
        <dbReference type="ARBA" id="ARBA00023219"/>
    </source>
</evidence>
<accession>A0A6J5LPY7</accession>
<evidence type="ECO:0000256" key="2">
    <source>
        <dbReference type="ARBA" id="ARBA00023009"/>
    </source>
</evidence>
<evidence type="ECO:0000313" key="6">
    <source>
        <dbReference type="EMBL" id="CAB5229789.1"/>
    </source>
</evidence>